<keyword evidence="3" id="KW-1185">Reference proteome</keyword>
<dbReference type="AlphaFoldDB" id="D2R4N2"/>
<dbReference type="InterPro" id="IPR052340">
    <property type="entry name" value="RNase_Y/CdgJ"/>
</dbReference>
<reference evidence="2 3" key="1">
    <citation type="journal article" date="2009" name="Stand. Genomic Sci.">
        <title>Complete genome sequence of Pirellula staleyi type strain (ATCC 27377).</title>
        <authorList>
            <person name="Clum A."/>
            <person name="Tindall B.J."/>
            <person name="Sikorski J."/>
            <person name="Ivanova N."/>
            <person name="Mavrommatis K."/>
            <person name="Lucas S."/>
            <person name="Glavina del Rio T."/>
            <person name="Nolan M."/>
            <person name="Chen F."/>
            <person name="Tice H."/>
            <person name="Pitluck S."/>
            <person name="Cheng J.F."/>
            <person name="Chertkov O."/>
            <person name="Brettin T."/>
            <person name="Han C."/>
            <person name="Detter J.C."/>
            <person name="Kuske C."/>
            <person name="Bruce D."/>
            <person name="Goodwin L."/>
            <person name="Ovchinikova G."/>
            <person name="Pati A."/>
            <person name="Mikhailova N."/>
            <person name="Chen A."/>
            <person name="Palaniappan K."/>
            <person name="Land M."/>
            <person name="Hauser L."/>
            <person name="Chang Y.J."/>
            <person name="Jeffries C.D."/>
            <person name="Chain P."/>
            <person name="Rohde M."/>
            <person name="Goker M."/>
            <person name="Bristow J."/>
            <person name="Eisen J.A."/>
            <person name="Markowitz V."/>
            <person name="Hugenholtz P."/>
            <person name="Kyrpides N.C."/>
            <person name="Klenk H.P."/>
            <person name="Lapidus A."/>
        </authorList>
    </citation>
    <scope>NUCLEOTIDE SEQUENCE [LARGE SCALE GENOMIC DNA]</scope>
    <source>
        <strain evidence="3">ATCC 27377 / DSM 6068 / ICPB 4128</strain>
    </source>
</reference>
<organism evidence="2 3">
    <name type="scientific">Pirellula staleyi (strain ATCC 27377 / DSM 6068 / ICPB 4128)</name>
    <name type="common">Pirella staleyi</name>
    <dbReference type="NCBI Taxonomy" id="530564"/>
    <lineage>
        <taxon>Bacteria</taxon>
        <taxon>Pseudomonadati</taxon>
        <taxon>Planctomycetota</taxon>
        <taxon>Planctomycetia</taxon>
        <taxon>Pirellulales</taxon>
        <taxon>Pirellulaceae</taxon>
        <taxon>Pirellula</taxon>
    </lineage>
</organism>
<evidence type="ECO:0000313" key="2">
    <source>
        <dbReference type="EMBL" id="ADB17098.1"/>
    </source>
</evidence>
<dbReference type="PROSITE" id="PS51833">
    <property type="entry name" value="HDOD"/>
    <property type="match status" value="1"/>
</dbReference>
<dbReference type="PANTHER" id="PTHR33525:SF3">
    <property type="entry name" value="RIBONUCLEASE Y"/>
    <property type="match status" value="1"/>
</dbReference>
<dbReference type="Gene3D" id="1.10.3210.10">
    <property type="entry name" value="Hypothetical protein af1432"/>
    <property type="match status" value="1"/>
</dbReference>
<name>D2R4N2_PIRSD</name>
<dbReference type="HOGENOM" id="CLU_048246_4_2_0"/>
<dbReference type="InterPro" id="IPR013976">
    <property type="entry name" value="HDOD"/>
</dbReference>
<feature type="domain" description="HDOD" evidence="1">
    <location>
        <begin position="18"/>
        <end position="213"/>
    </location>
</feature>
<gene>
    <name evidence="2" type="ordered locus">Psta_2428</name>
</gene>
<evidence type="ECO:0000259" key="1">
    <source>
        <dbReference type="PROSITE" id="PS51833"/>
    </source>
</evidence>
<dbReference type="OrthoDB" id="9784953at2"/>
<sequence>MPAANPNNLKELLQSAQLPALPHSAIRLLELSQNPDNGPAEFAVPIEADPGLTGQVLKFVNSSYFGFSREISSIKLAITLVGIRTIKNFALWSAVFSLMPNPKCGPFDLKSLWQDSLRRGLFARAMGKLSGLKEAEDLFAAALLQDMAVPLLAKELPQRYLKLFAGRTESPSRLSDLERAEFGWTHADAAALMARTWSLPEEFARLIESHTQLPEMLAAGSTDVGRLAVALSSMLPTAGEKNWTEREAFCEAFTKIAGSSGKTPADILGQIDKEFCDFAPVLKVAAPAVTLSQHLAGPVPAKA</sequence>
<dbReference type="EMBL" id="CP001848">
    <property type="protein sequence ID" value="ADB17098.1"/>
    <property type="molecule type" value="Genomic_DNA"/>
</dbReference>
<proteinExistence type="predicted"/>
<dbReference type="Proteomes" id="UP000001887">
    <property type="component" value="Chromosome"/>
</dbReference>
<protein>
    <submittedName>
        <fullName evidence="2">Putative signal transduction protein</fullName>
    </submittedName>
</protein>
<evidence type="ECO:0000313" key="3">
    <source>
        <dbReference type="Proteomes" id="UP000001887"/>
    </source>
</evidence>
<dbReference type="PANTHER" id="PTHR33525">
    <property type="match status" value="1"/>
</dbReference>
<accession>D2R4N2</accession>
<dbReference type="Pfam" id="PF08668">
    <property type="entry name" value="HDOD"/>
    <property type="match status" value="1"/>
</dbReference>
<dbReference type="STRING" id="530564.Psta_2428"/>
<dbReference type="KEGG" id="psl:Psta_2428"/>
<dbReference type="eggNOG" id="COG1639">
    <property type="taxonomic scope" value="Bacteria"/>
</dbReference>
<dbReference type="SUPFAM" id="SSF109604">
    <property type="entry name" value="HD-domain/PDEase-like"/>
    <property type="match status" value="1"/>
</dbReference>